<accession>A0A812RS56</accession>
<dbReference type="EMBL" id="CAJNJA010019785">
    <property type="protein sequence ID" value="CAE7450547.1"/>
    <property type="molecule type" value="Genomic_DNA"/>
</dbReference>
<protein>
    <submittedName>
        <fullName evidence="1">Uncharacterized protein</fullName>
    </submittedName>
</protein>
<name>A0A812RS56_9DINO</name>
<feature type="non-terminal residue" evidence="1">
    <location>
        <position position="1"/>
    </location>
</feature>
<evidence type="ECO:0000313" key="2">
    <source>
        <dbReference type="Proteomes" id="UP000601435"/>
    </source>
</evidence>
<gene>
    <name evidence="1" type="ORF">SNEC2469_LOCUS12477</name>
</gene>
<comment type="caution">
    <text evidence="1">The sequence shown here is derived from an EMBL/GenBank/DDBJ whole genome shotgun (WGS) entry which is preliminary data.</text>
</comment>
<evidence type="ECO:0000313" key="1">
    <source>
        <dbReference type="EMBL" id="CAE7450547.1"/>
    </source>
</evidence>
<dbReference type="OrthoDB" id="10345781at2759"/>
<keyword evidence="2" id="KW-1185">Reference proteome</keyword>
<sequence>MRKLREPHMRESVRRINFRQCCRVGSATLDMCVELLAVAMNLKHV</sequence>
<reference evidence="1" key="1">
    <citation type="submission" date="2021-02" db="EMBL/GenBank/DDBJ databases">
        <authorList>
            <person name="Dougan E. K."/>
            <person name="Rhodes N."/>
            <person name="Thang M."/>
            <person name="Chan C."/>
        </authorList>
    </citation>
    <scope>NUCLEOTIDE SEQUENCE</scope>
</reference>
<dbReference type="AlphaFoldDB" id="A0A812RS56"/>
<dbReference type="Proteomes" id="UP000601435">
    <property type="component" value="Unassembled WGS sequence"/>
</dbReference>
<proteinExistence type="predicted"/>
<organism evidence="1 2">
    <name type="scientific">Symbiodinium necroappetens</name>
    <dbReference type="NCBI Taxonomy" id="1628268"/>
    <lineage>
        <taxon>Eukaryota</taxon>
        <taxon>Sar</taxon>
        <taxon>Alveolata</taxon>
        <taxon>Dinophyceae</taxon>
        <taxon>Suessiales</taxon>
        <taxon>Symbiodiniaceae</taxon>
        <taxon>Symbiodinium</taxon>
    </lineage>
</organism>